<dbReference type="FunFam" id="3.30.1440.10:FF:000001">
    <property type="entry name" value="50S ribosomal protein L5"/>
    <property type="match status" value="1"/>
</dbReference>
<dbReference type="NCBIfam" id="NF000585">
    <property type="entry name" value="PRK00010.1"/>
    <property type="match status" value="1"/>
</dbReference>
<comment type="similarity">
    <text evidence="1 5 6">Belongs to the universal ribosomal protein uL5 family.</text>
</comment>
<keyword evidence="5" id="KW-0694">RNA-binding</keyword>
<dbReference type="InterPro" id="IPR031309">
    <property type="entry name" value="Ribosomal_uL5_C"/>
</dbReference>
<dbReference type="GO" id="GO:0005840">
    <property type="term" value="C:ribosome"/>
    <property type="evidence" value="ECO:0007669"/>
    <property type="project" value="UniProtKB-KW"/>
</dbReference>
<organism evidence="9">
    <name type="scientific">Caloglossa beccarii</name>
    <dbReference type="NCBI Taxonomy" id="131038"/>
    <lineage>
        <taxon>Eukaryota</taxon>
        <taxon>Rhodophyta</taxon>
        <taxon>Florideophyceae</taxon>
        <taxon>Rhodymeniophycidae</taxon>
        <taxon>Ceramiales</taxon>
        <taxon>Delesseriaceae</taxon>
        <taxon>Caloglossa</taxon>
    </lineage>
</organism>
<proteinExistence type="inferred from homology"/>
<dbReference type="PROSITE" id="PS00358">
    <property type="entry name" value="RIBOSOMAL_L5"/>
    <property type="match status" value="1"/>
</dbReference>
<dbReference type="GO" id="GO:0019843">
    <property type="term" value="F:rRNA binding"/>
    <property type="evidence" value="ECO:0007669"/>
    <property type="project" value="UniProtKB-UniRule"/>
</dbReference>
<dbReference type="HAMAP" id="MF_01333_B">
    <property type="entry name" value="Ribosomal_uL5_B"/>
    <property type="match status" value="1"/>
</dbReference>
<dbReference type="GO" id="GO:0006412">
    <property type="term" value="P:translation"/>
    <property type="evidence" value="ECO:0007669"/>
    <property type="project" value="UniProtKB-UniRule"/>
</dbReference>
<keyword evidence="5" id="KW-0699">rRNA-binding</keyword>
<dbReference type="GO" id="GO:0003735">
    <property type="term" value="F:structural constituent of ribosome"/>
    <property type="evidence" value="ECO:0007669"/>
    <property type="project" value="InterPro"/>
</dbReference>
<protein>
    <recommendedName>
        <fullName evidence="4 5">Large ribosomal subunit protein uL5c</fullName>
    </recommendedName>
</protein>
<dbReference type="GO" id="GO:1990904">
    <property type="term" value="C:ribonucleoprotein complex"/>
    <property type="evidence" value="ECO:0007669"/>
    <property type="project" value="UniProtKB-KW"/>
</dbReference>
<evidence type="ECO:0000256" key="3">
    <source>
        <dbReference type="ARBA" id="ARBA00023274"/>
    </source>
</evidence>
<evidence type="ECO:0000259" key="7">
    <source>
        <dbReference type="Pfam" id="PF00281"/>
    </source>
</evidence>
<keyword evidence="3 5" id="KW-0687">Ribonucleoprotein</keyword>
<evidence type="ECO:0000256" key="5">
    <source>
        <dbReference type="HAMAP-Rule" id="MF_01333"/>
    </source>
</evidence>
<dbReference type="EMBL" id="MF101422">
    <property type="protein sequence ID" value="ARW62331.1"/>
    <property type="molecule type" value="Genomic_DNA"/>
</dbReference>
<dbReference type="AlphaFoldDB" id="A0A1Z1M925"/>
<dbReference type="InterPro" id="IPR002132">
    <property type="entry name" value="Ribosomal_uL5"/>
</dbReference>
<dbReference type="PANTHER" id="PTHR11994">
    <property type="entry name" value="60S RIBOSOMAL PROTEIN L11-RELATED"/>
    <property type="match status" value="1"/>
</dbReference>
<comment type="function">
    <text evidence="5">Binds 5S rRNA, forms part of the central protuberance of the 50S subunit.</text>
</comment>
<evidence type="ECO:0000259" key="8">
    <source>
        <dbReference type="Pfam" id="PF00673"/>
    </source>
</evidence>
<geneLocation type="chloroplast" evidence="9"/>
<dbReference type="Gene3D" id="3.30.1440.10">
    <property type="match status" value="1"/>
</dbReference>
<dbReference type="GO" id="GO:0009507">
    <property type="term" value="C:chloroplast"/>
    <property type="evidence" value="ECO:0007669"/>
    <property type="project" value="UniProtKB-SubCell"/>
</dbReference>
<comment type="subunit">
    <text evidence="5">Part of the 50S ribosomal subunit; contacts the 5S rRNA.</text>
</comment>
<dbReference type="RefSeq" id="YP_009393769.1">
    <property type="nucleotide sequence ID" value="NC_035269.1"/>
</dbReference>
<evidence type="ECO:0000256" key="6">
    <source>
        <dbReference type="RuleBase" id="RU003930"/>
    </source>
</evidence>
<keyword evidence="9" id="KW-0150">Chloroplast</keyword>
<feature type="domain" description="Large ribosomal subunit protein uL5 C-terminal" evidence="8">
    <location>
        <begin position="85"/>
        <end position="178"/>
    </location>
</feature>
<keyword evidence="2 5" id="KW-0689">Ribosomal protein</keyword>
<evidence type="ECO:0000256" key="1">
    <source>
        <dbReference type="ARBA" id="ARBA00008553"/>
    </source>
</evidence>
<dbReference type="Pfam" id="PF00673">
    <property type="entry name" value="Ribosomal_L5_C"/>
    <property type="match status" value="1"/>
</dbReference>
<evidence type="ECO:0000256" key="4">
    <source>
        <dbReference type="ARBA" id="ARBA00035210"/>
    </source>
</evidence>
<dbReference type="InterPro" id="IPR022803">
    <property type="entry name" value="Ribosomal_uL5_dom_sf"/>
</dbReference>
<sequence length="180" mass="20774">MNTSLKILYNDKITKELLQTFKYKNVHEIPKLTKIIINRGLGEAAQNPKILDKNLEELKLITGQKPAITRTKKSIAGFKIRENMPIGLKVTLRREKMYDFLNKLINLSLPRIRDFRGVSTKQFDGRGNYNLGLKEQIVFPEINYDQIDKIRGMNITIVTTATNDKESLVLLKAFGMPFKY</sequence>
<dbReference type="InterPro" id="IPR020929">
    <property type="entry name" value="Ribosomal_uL5_CS"/>
</dbReference>
<feature type="domain" description="Large ribosomal subunit protein uL5 N-terminal" evidence="7">
    <location>
        <begin position="25"/>
        <end position="81"/>
    </location>
</feature>
<gene>
    <name evidence="5 9" type="primary">rpl5</name>
</gene>
<dbReference type="SUPFAM" id="SSF55282">
    <property type="entry name" value="RL5-like"/>
    <property type="match status" value="1"/>
</dbReference>
<dbReference type="PIRSF" id="PIRSF002161">
    <property type="entry name" value="Ribosomal_L5"/>
    <property type="match status" value="1"/>
</dbReference>
<keyword evidence="9" id="KW-0934">Plastid</keyword>
<accession>A0A1Z1M925</accession>
<evidence type="ECO:0000313" key="9">
    <source>
        <dbReference type="EMBL" id="ARW62331.1"/>
    </source>
</evidence>
<evidence type="ECO:0000256" key="2">
    <source>
        <dbReference type="ARBA" id="ARBA00022980"/>
    </source>
</evidence>
<comment type="subcellular location">
    <subcellularLocation>
        <location evidence="5">Plastid</location>
        <location evidence="5">Chloroplast</location>
    </subcellularLocation>
</comment>
<dbReference type="InterPro" id="IPR031310">
    <property type="entry name" value="Ribosomal_uL5_N"/>
</dbReference>
<dbReference type="Pfam" id="PF00281">
    <property type="entry name" value="Ribosomal_L5"/>
    <property type="match status" value="1"/>
</dbReference>
<reference evidence="9" key="1">
    <citation type="journal article" date="2017" name="J. Phycol.">
        <title>Analysis of chloroplast genomes and a supermatrix inform reclassification of the Rhodomelaceae (Rhodophyta).</title>
        <authorList>
            <person name="Diaz-Tapia P."/>
            <person name="Maggs C.A."/>
            <person name="West J.A."/>
            <person name="Verbruggen H."/>
        </authorList>
    </citation>
    <scope>NUCLEOTIDE SEQUENCE</scope>
    <source>
        <strain evidence="9">JW4523</strain>
    </source>
</reference>
<name>A0A1Z1M925_9FLOR</name>
<dbReference type="InterPro" id="IPR020930">
    <property type="entry name" value="Ribosomal_uL5_bac-type"/>
</dbReference>
<dbReference type="GeneID" id="33355515"/>